<organism evidence="1 2">
    <name type="scientific">Naganishia onofrii</name>
    <dbReference type="NCBI Taxonomy" id="1851511"/>
    <lineage>
        <taxon>Eukaryota</taxon>
        <taxon>Fungi</taxon>
        <taxon>Dikarya</taxon>
        <taxon>Basidiomycota</taxon>
        <taxon>Agaricomycotina</taxon>
        <taxon>Tremellomycetes</taxon>
        <taxon>Filobasidiales</taxon>
        <taxon>Filobasidiaceae</taxon>
        <taxon>Naganishia</taxon>
    </lineage>
</organism>
<dbReference type="Proteomes" id="UP001234202">
    <property type="component" value="Unassembled WGS sequence"/>
</dbReference>
<evidence type="ECO:0000313" key="1">
    <source>
        <dbReference type="EMBL" id="KAJ9128378.1"/>
    </source>
</evidence>
<evidence type="ECO:0000313" key="2">
    <source>
        <dbReference type="Proteomes" id="UP001234202"/>
    </source>
</evidence>
<dbReference type="EMBL" id="JASBWV010000001">
    <property type="protein sequence ID" value="KAJ9128378.1"/>
    <property type="molecule type" value="Genomic_DNA"/>
</dbReference>
<keyword evidence="2" id="KW-1185">Reference proteome</keyword>
<accession>A0ACC2XWI4</accession>
<protein>
    <submittedName>
        <fullName evidence="1">Uncharacterized protein</fullName>
    </submittedName>
</protein>
<gene>
    <name evidence="1" type="ORF">QFC24_000671</name>
</gene>
<reference evidence="1" key="1">
    <citation type="submission" date="2023-04" db="EMBL/GenBank/DDBJ databases">
        <title>Draft Genome sequencing of Naganishia species isolated from polar environments using Oxford Nanopore Technology.</title>
        <authorList>
            <person name="Leo P."/>
            <person name="Venkateswaran K."/>
        </authorList>
    </citation>
    <scope>NUCLEOTIDE SEQUENCE</scope>
    <source>
        <strain evidence="1">DBVPG 5303</strain>
    </source>
</reference>
<name>A0ACC2XWI4_9TREE</name>
<comment type="caution">
    <text evidence="1">The sequence shown here is derived from an EMBL/GenBank/DDBJ whole genome shotgun (WGS) entry which is preliminary data.</text>
</comment>
<sequence length="310" mass="33097">MSGDSEVLRDEITLLAHKATLAGVKIKHELYVDQVHVFQSFPFQAAAGVAFRSIAKFAASLREPVPRVQPETTADAAAQPMNLGPSSRSASKDMVSRSVTPTDIDTVASEMEHGQTKLVKGDGTEIDIDFSDGEAGIEGAQVPPPQSRQPTSLPDTPQTTDLQTSSDHEPQSTKPIMRRAFSSFSRAKAPSGISTSFQKPVDGIRTTPPSPEPVSPAIKSASAASTLRTPRRSRHPSISAQLTLSPAKPTTRLRSQSHADMVQLVETYNRAGGANQTMLFTPSNELSTFDFPSTSTSGKTGNGLQLDITE</sequence>
<proteinExistence type="predicted"/>